<evidence type="ECO:0000313" key="2">
    <source>
        <dbReference type="Proteomes" id="UP001152795"/>
    </source>
</evidence>
<comment type="caution">
    <text evidence="1">The sequence shown here is derived from an EMBL/GenBank/DDBJ whole genome shotgun (WGS) entry which is preliminary data.</text>
</comment>
<name>A0A7D9DY97_PARCT</name>
<dbReference type="EMBL" id="CACRXK020002689">
    <property type="protein sequence ID" value="CAB3995568.1"/>
    <property type="molecule type" value="Genomic_DNA"/>
</dbReference>
<gene>
    <name evidence="1" type="ORF">PACLA_8A088469</name>
</gene>
<keyword evidence="2" id="KW-1185">Reference proteome</keyword>
<dbReference type="Gene3D" id="2.10.80.10">
    <property type="entry name" value="Lipase, subunit A"/>
    <property type="match status" value="1"/>
</dbReference>
<feature type="non-terminal residue" evidence="1">
    <location>
        <position position="127"/>
    </location>
</feature>
<reference evidence="1" key="1">
    <citation type="submission" date="2020-04" db="EMBL/GenBank/DDBJ databases">
        <authorList>
            <person name="Alioto T."/>
            <person name="Alioto T."/>
            <person name="Gomez Garrido J."/>
        </authorList>
    </citation>
    <scope>NUCLEOTIDE SEQUENCE</scope>
    <source>
        <strain evidence="1">A484AB</strain>
    </source>
</reference>
<dbReference type="AlphaFoldDB" id="A0A7D9DY97"/>
<dbReference type="Proteomes" id="UP001152795">
    <property type="component" value="Unassembled WGS sequence"/>
</dbReference>
<organism evidence="1 2">
    <name type="scientific">Paramuricea clavata</name>
    <name type="common">Red gorgonian</name>
    <name type="synonym">Violescent sea-whip</name>
    <dbReference type="NCBI Taxonomy" id="317549"/>
    <lineage>
        <taxon>Eukaryota</taxon>
        <taxon>Metazoa</taxon>
        <taxon>Cnidaria</taxon>
        <taxon>Anthozoa</taxon>
        <taxon>Octocorallia</taxon>
        <taxon>Malacalcyonacea</taxon>
        <taxon>Plexauridae</taxon>
        <taxon>Paramuricea</taxon>
    </lineage>
</organism>
<protein>
    <submittedName>
        <fullName evidence="1">Uncharacterized protein</fullName>
    </submittedName>
</protein>
<sequence length="127" mass="14820">YTRSLTRAVVFGGQFIFYIIVFLFNMKVTSTLIIFSLLCLLVVQGRFLQRCKKTADCDFGECCSRRRCKHRLPAGYRCNAYRMFIGLQCPCAPGYSCKNRSKHSSRRRTCKPMNRHYPEIIESKVIE</sequence>
<evidence type="ECO:0000313" key="1">
    <source>
        <dbReference type="EMBL" id="CAB3995568.1"/>
    </source>
</evidence>
<accession>A0A7D9DY97</accession>
<proteinExistence type="predicted"/>